<feature type="compositionally biased region" description="Acidic residues" evidence="1">
    <location>
        <begin position="246"/>
        <end position="271"/>
    </location>
</feature>
<dbReference type="PANTHER" id="PTHR14689:SF0">
    <property type="entry name" value="COILED-COIL DOMAIN-CONTAINING PROTEIN 82"/>
    <property type="match status" value="1"/>
</dbReference>
<feature type="compositionally biased region" description="Acidic residues" evidence="1">
    <location>
        <begin position="87"/>
        <end position="98"/>
    </location>
</feature>
<sequence>MKRKSASRASPAQNYKQTTLFQYSSPEKPKASSSKNSNRIPPPAYARKGNKSRPITVDEYDSDSIQAIKMEKPESSSSSSSGSDSDSSSDDDDDDDSEPVPTPRIKKPAPIVVNSDSEDSDDQPPLRNSSKRQKKLQISNSDDGDSPPPKRRRLTRKKTAAVRANSTDEDLDSDCIIESRFRKRGKLSNFQKSLEKYKKHKQKQEVSDSDENSEEEESESEDYSRKAKPFKGAKPNPKKDSLFGSDPDEGDDGDHESEASESEAESDFIVEDDPRSAPILPAMFSMETHQDLAHQFKKIFQLFVHVAVQAKNKRRKHMEKLLEDEYFSVPLMVARRKLSGLKDSLVASSVWKPNFKKALELYPQFELIMLDFSVPGCHACNLGQRISTRRGALSGRPYDRLGFRDRKLESEERKLPKQFDLGRFCATRTQVFHEFSHWEYHTFEVIEQEIEQVRTARKEKKGRVFYTVSWAGGKMPPDDLTDADGFCDWLDQRNIIEMEWRKVKELMERARKLDVESKRGDQD</sequence>
<organism evidence="3 4">
    <name type="scientific">Coprinopsis marcescibilis</name>
    <name type="common">Agaric fungus</name>
    <name type="synonym">Psathyrella marcescibilis</name>
    <dbReference type="NCBI Taxonomy" id="230819"/>
    <lineage>
        <taxon>Eukaryota</taxon>
        <taxon>Fungi</taxon>
        <taxon>Dikarya</taxon>
        <taxon>Basidiomycota</taxon>
        <taxon>Agaricomycotina</taxon>
        <taxon>Agaricomycetes</taxon>
        <taxon>Agaricomycetidae</taxon>
        <taxon>Agaricales</taxon>
        <taxon>Agaricineae</taxon>
        <taxon>Psathyrellaceae</taxon>
        <taxon>Coprinopsis</taxon>
    </lineage>
</organism>
<evidence type="ECO:0000256" key="1">
    <source>
        <dbReference type="SAM" id="MobiDB-lite"/>
    </source>
</evidence>
<protein>
    <recommendedName>
        <fullName evidence="2">DUF4211 domain-containing protein</fullName>
    </recommendedName>
</protein>
<feature type="compositionally biased region" description="Basic residues" evidence="1">
    <location>
        <begin position="149"/>
        <end position="160"/>
    </location>
</feature>
<evidence type="ECO:0000313" key="4">
    <source>
        <dbReference type="Proteomes" id="UP000307440"/>
    </source>
</evidence>
<proteinExistence type="predicted"/>
<feature type="region of interest" description="Disordered" evidence="1">
    <location>
        <begin position="1"/>
        <end position="182"/>
    </location>
</feature>
<evidence type="ECO:0000313" key="3">
    <source>
        <dbReference type="EMBL" id="TFK29962.1"/>
    </source>
</evidence>
<dbReference type="PANTHER" id="PTHR14689">
    <property type="entry name" value="PHORBOL-ESTER_DAG-TYPE DOMAIN-CONTAINING PROTEIN"/>
    <property type="match status" value="1"/>
</dbReference>
<dbReference type="InterPro" id="IPR025451">
    <property type="entry name" value="DUF4211"/>
</dbReference>
<name>A0A5C3LBH6_COPMA</name>
<feature type="compositionally biased region" description="Low complexity" evidence="1">
    <location>
        <begin position="75"/>
        <end position="86"/>
    </location>
</feature>
<dbReference type="OrthoDB" id="21499at2759"/>
<dbReference type="GO" id="GO:0005634">
    <property type="term" value="C:nucleus"/>
    <property type="evidence" value="ECO:0007669"/>
    <property type="project" value="TreeGrafter"/>
</dbReference>
<dbReference type="Proteomes" id="UP000307440">
    <property type="component" value="Unassembled WGS sequence"/>
</dbReference>
<dbReference type="Pfam" id="PF13926">
    <property type="entry name" value="DUF4211"/>
    <property type="match status" value="1"/>
</dbReference>
<gene>
    <name evidence="3" type="ORF">FA15DRAFT_752092</name>
</gene>
<feature type="domain" description="DUF4211" evidence="2">
    <location>
        <begin position="267"/>
        <end position="400"/>
    </location>
</feature>
<keyword evidence="4" id="KW-1185">Reference proteome</keyword>
<reference evidence="3 4" key="1">
    <citation type="journal article" date="2019" name="Nat. Ecol. Evol.">
        <title>Megaphylogeny resolves global patterns of mushroom evolution.</title>
        <authorList>
            <person name="Varga T."/>
            <person name="Krizsan K."/>
            <person name="Foldi C."/>
            <person name="Dima B."/>
            <person name="Sanchez-Garcia M."/>
            <person name="Sanchez-Ramirez S."/>
            <person name="Szollosi G.J."/>
            <person name="Szarkandi J.G."/>
            <person name="Papp V."/>
            <person name="Albert L."/>
            <person name="Andreopoulos W."/>
            <person name="Angelini C."/>
            <person name="Antonin V."/>
            <person name="Barry K.W."/>
            <person name="Bougher N.L."/>
            <person name="Buchanan P."/>
            <person name="Buyck B."/>
            <person name="Bense V."/>
            <person name="Catcheside P."/>
            <person name="Chovatia M."/>
            <person name="Cooper J."/>
            <person name="Damon W."/>
            <person name="Desjardin D."/>
            <person name="Finy P."/>
            <person name="Geml J."/>
            <person name="Haridas S."/>
            <person name="Hughes K."/>
            <person name="Justo A."/>
            <person name="Karasinski D."/>
            <person name="Kautmanova I."/>
            <person name="Kiss B."/>
            <person name="Kocsube S."/>
            <person name="Kotiranta H."/>
            <person name="LaButti K.M."/>
            <person name="Lechner B.E."/>
            <person name="Liimatainen K."/>
            <person name="Lipzen A."/>
            <person name="Lukacs Z."/>
            <person name="Mihaltcheva S."/>
            <person name="Morgado L.N."/>
            <person name="Niskanen T."/>
            <person name="Noordeloos M.E."/>
            <person name="Ohm R.A."/>
            <person name="Ortiz-Santana B."/>
            <person name="Ovrebo C."/>
            <person name="Racz N."/>
            <person name="Riley R."/>
            <person name="Savchenko A."/>
            <person name="Shiryaev A."/>
            <person name="Soop K."/>
            <person name="Spirin V."/>
            <person name="Szebenyi C."/>
            <person name="Tomsovsky M."/>
            <person name="Tulloss R.E."/>
            <person name="Uehling J."/>
            <person name="Grigoriev I.V."/>
            <person name="Vagvolgyi C."/>
            <person name="Papp T."/>
            <person name="Martin F.M."/>
            <person name="Miettinen O."/>
            <person name="Hibbett D.S."/>
            <person name="Nagy L.G."/>
        </authorList>
    </citation>
    <scope>NUCLEOTIDE SEQUENCE [LARGE SCALE GENOMIC DNA]</scope>
    <source>
        <strain evidence="3 4">CBS 121175</strain>
    </source>
</reference>
<evidence type="ECO:0000259" key="2">
    <source>
        <dbReference type="Pfam" id="PF13926"/>
    </source>
</evidence>
<feature type="compositionally biased region" description="Polar residues" evidence="1">
    <location>
        <begin position="7"/>
        <end position="23"/>
    </location>
</feature>
<accession>A0A5C3LBH6</accession>
<feature type="compositionally biased region" description="Acidic residues" evidence="1">
    <location>
        <begin position="207"/>
        <end position="221"/>
    </location>
</feature>
<dbReference type="EMBL" id="ML210147">
    <property type="protein sequence ID" value="TFK29962.1"/>
    <property type="molecule type" value="Genomic_DNA"/>
</dbReference>
<feature type="region of interest" description="Disordered" evidence="1">
    <location>
        <begin position="195"/>
        <end position="272"/>
    </location>
</feature>
<dbReference type="AlphaFoldDB" id="A0A5C3LBH6"/>
<dbReference type="STRING" id="230819.A0A5C3LBH6"/>